<organism evidence="1 2">
    <name type="scientific">Novipirellula herctigrandis</name>
    <dbReference type="NCBI Taxonomy" id="2527986"/>
    <lineage>
        <taxon>Bacteria</taxon>
        <taxon>Pseudomonadati</taxon>
        <taxon>Planctomycetota</taxon>
        <taxon>Planctomycetia</taxon>
        <taxon>Pirellulales</taxon>
        <taxon>Pirellulaceae</taxon>
        <taxon>Novipirellula</taxon>
    </lineage>
</organism>
<evidence type="ECO:0000313" key="1">
    <source>
        <dbReference type="EMBL" id="TWT80481.1"/>
    </source>
</evidence>
<dbReference type="RefSeq" id="WP_146395535.1">
    <property type="nucleotide sequence ID" value="NZ_SJPJ01000001.1"/>
</dbReference>
<dbReference type="Proteomes" id="UP000315010">
    <property type="component" value="Unassembled WGS sequence"/>
</dbReference>
<protein>
    <submittedName>
        <fullName evidence="1">Uncharacterized protein</fullName>
    </submittedName>
</protein>
<accession>A0A5C5Z105</accession>
<keyword evidence="2" id="KW-1185">Reference proteome</keyword>
<name>A0A5C5Z105_9BACT</name>
<dbReference type="EMBL" id="SJPJ01000001">
    <property type="protein sequence ID" value="TWT80481.1"/>
    <property type="molecule type" value="Genomic_DNA"/>
</dbReference>
<comment type="caution">
    <text evidence="1">The sequence shown here is derived from an EMBL/GenBank/DDBJ whole genome shotgun (WGS) entry which is preliminary data.</text>
</comment>
<dbReference type="OrthoDB" id="9777694at2"/>
<proteinExistence type="predicted"/>
<evidence type="ECO:0000313" key="2">
    <source>
        <dbReference type="Proteomes" id="UP000315010"/>
    </source>
</evidence>
<dbReference type="AlphaFoldDB" id="A0A5C5Z105"/>
<gene>
    <name evidence="1" type="ORF">CA13_19000</name>
</gene>
<reference evidence="1 2" key="1">
    <citation type="submission" date="2019-02" db="EMBL/GenBank/DDBJ databases">
        <title>Deep-cultivation of Planctomycetes and their phenomic and genomic characterization uncovers novel biology.</title>
        <authorList>
            <person name="Wiegand S."/>
            <person name="Jogler M."/>
            <person name="Boedeker C."/>
            <person name="Pinto D."/>
            <person name="Vollmers J."/>
            <person name="Rivas-Marin E."/>
            <person name="Kohn T."/>
            <person name="Peeters S.H."/>
            <person name="Heuer A."/>
            <person name="Rast P."/>
            <person name="Oberbeckmann S."/>
            <person name="Bunk B."/>
            <person name="Jeske O."/>
            <person name="Meyerdierks A."/>
            <person name="Storesund J.E."/>
            <person name="Kallscheuer N."/>
            <person name="Luecker S."/>
            <person name="Lage O.M."/>
            <person name="Pohl T."/>
            <person name="Merkel B.J."/>
            <person name="Hornburger P."/>
            <person name="Mueller R.-W."/>
            <person name="Bruemmer F."/>
            <person name="Labrenz M."/>
            <person name="Spormann A.M."/>
            <person name="Op Den Camp H."/>
            <person name="Overmann J."/>
            <person name="Amann R."/>
            <person name="Jetten M.S.M."/>
            <person name="Mascher T."/>
            <person name="Medema M.H."/>
            <person name="Devos D.P."/>
            <person name="Kaster A.-K."/>
            <person name="Ovreas L."/>
            <person name="Rohde M."/>
            <person name="Galperin M.Y."/>
            <person name="Jogler C."/>
        </authorList>
    </citation>
    <scope>NUCLEOTIDE SEQUENCE [LARGE SCALE GENOMIC DNA]</scope>
    <source>
        <strain evidence="1 2">CA13</strain>
    </source>
</reference>
<sequence length="157" mass="17920">MPWKMITRQELYDEVWSMAVSKLAPKYNLSDVGFAKFCKRCDIPRPPRGYWAKLEAGKKVKKTPLPKHDEEDEIRVYVPEPGEVEAQEEAKSNVEKETEALPKIEVAKTLRGCHTTVSQTRQAFEDAKSRDDGILQSPSDSKLDLIVIGSWRQMASR</sequence>